<dbReference type="PROSITE" id="PS51192">
    <property type="entry name" value="HELICASE_ATP_BIND_1"/>
    <property type="match status" value="1"/>
</dbReference>
<dbReference type="Pfam" id="PF00271">
    <property type="entry name" value="Helicase_C"/>
    <property type="match status" value="1"/>
</dbReference>
<evidence type="ECO:0000256" key="14">
    <source>
        <dbReference type="ARBA" id="ARBA00048988"/>
    </source>
</evidence>
<dbReference type="GO" id="GO:0003677">
    <property type="term" value="F:DNA binding"/>
    <property type="evidence" value="ECO:0007669"/>
    <property type="project" value="UniProtKB-KW"/>
</dbReference>
<dbReference type="InterPro" id="IPR004609">
    <property type="entry name" value="ATP-dep_DNA_helicase_RecG"/>
</dbReference>
<evidence type="ECO:0000256" key="7">
    <source>
        <dbReference type="ARBA" id="ARBA00022840"/>
    </source>
</evidence>
<reference evidence="19 20" key="1">
    <citation type="submission" date="2020-04" db="EMBL/GenBank/DDBJ databases">
        <title>Luteolibacter sp. G-1-1-1 isolated from soil.</title>
        <authorList>
            <person name="Dahal R.H."/>
        </authorList>
    </citation>
    <scope>NUCLEOTIDE SEQUENCE [LARGE SCALE GENOMIC DNA]</scope>
    <source>
        <strain evidence="19 20">G-1-1-1</strain>
    </source>
</reference>
<dbReference type="CDD" id="cd17992">
    <property type="entry name" value="DEXHc_RecG"/>
    <property type="match status" value="1"/>
</dbReference>
<dbReference type="Pfam" id="PF00270">
    <property type="entry name" value="DEAD"/>
    <property type="match status" value="1"/>
</dbReference>
<dbReference type="GO" id="GO:0006310">
    <property type="term" value="P:DNA recombination"/>
    <property type="evidence" value="ECO:0007669"/>
    <property type="project" value="UniProtKB-UniRule"/>
</dbReference>
<feature type="domain" description="Helicase ATP-binding" evidence="17">
    <location>
        <begin position="338"/>
        <end position="494"/>
    </location>
</feature>
<dbReference type="EMBL" id="CP051774">
    <property type="protein sequence ID" value="QJE96357.1"/>
    <property type="molecule type" value="Genomic_DNA"/>
</dbReference>
<dbReference type="InterPro" id="IPR027417">
    <property type="entry name" value="P-loop_NTPase"/>
</dbReference>
<dbReference type="InterPro" id="IPR045562">
    <property type="entry name" value="RecG_dom3_C"/>
</dbReference>
<dbReference type="SUPFAM" id="SSF52540">
    <property type="entry name" value="P-loop containing nucleoside triphosphate hydrolases"/>
    <property type="match status" value="2"/>
</dbReference>
<feature type="domain" description="Helicase C-terminal" evidence="18">
    <location>
        <begin position="516"/>
        <end position="672"/>
    </location>
</feature>
<evidence type="ECO:0000256" key="6">
    <source>
        <dbReference type="ARBA" id="ARBA00022806"/>
    </source>
</evidence>
<evidence type="ECO:0000256" key="9">
    <source>
        <dbReference type="ARBA" id="ARBA00023172"/>
    </source>
</evidence>
<dbReference type="NCBIfam" id="NF008165">
    <property type="entry name" value="PRK10917.1-3"/>
    <property type="match status" value="1"/>
</dbReference>
<evidence type="ECO:0000256" key="11">
    <source>
        <dbReference type="ARBA" id="ARBA00023235"/>
    </source>
</evidence>
<dbReference type="PANTHER" id="PTHR47964">
    <property type="entry name" value="ATP-DEPENDENT DNA HELICASE HOMOLOG RECG, CHLOROPLASTIC"/>
    <property type="match status" value="1"/>
</dbReference>
<dbReference type="GO" id="GO:0016787">
    <property type="term" value="F:hydrolase activity"/>
    <property type="evidence" value="ECO:0007669"/>
    <property type="project" value="UniProtKB-KW"/>
</dbReference>
<evidence type="ECO:0000256" key="1">
    <source>
        <dbReference type="ARBA" id="ARBA00007504"/>
    </source>
</evidence>
<evidence type="ECO:0000256" key="10">
    <source>
        <dbReference type="ARBA" id="ARBA00023204"/>
    </source>
</evidence>
<gene>
    <name evidence="19" type="primary">recG</name>
    <name evidence="19" type="ORF">HHL09_11360</name>
</gene>
<comment type="similarity">
    <text evidence="1 15">Belongs to the helicase family. RecG subfamily.</text>
</comment>
<evidence type="ECO:0000256" key="15">
    <source>
        <dbReference type="RuleBase" id="RU363016"/>
    </source>
</evidence>
<evidence type="ECO:0000256" key="4">
    <source>
        <dbReference type="ARBA" id="ARBA00022763"/>
    </source>
</evidence>
<dbReference type="Gene3D" id="3.40.50.300">
    <property type="entry name" value="P-loop containing nucleotide triphosphate hydrolases"/>
    <property type="match status" value="2"/>
</dbReference>
<dbReference type="NCBIfam" id="NF008168">
    <property type="entry name" value="PRK10917.2-2"/>
    <property type="match status" value="1"/>
</dbReference>
<keyword evidence="20" id="KW-1185">Reference proteome</keyword>
<dbReference type="InterPro" id="IPR011545">
    <property type="entry name" value="DEAD/DEAH_box_helicase_dom"/>
</dbReference>
<name>A0A858RHL1_9BACT</name>
<evidence type="ECO:0000259" key="18">
    <source>
        <dbReference type="PROSITE" id="PS51194"/>
    </source>
</evidence>
<dbReference type="KEGG" id="luo:HHL09_11360"/>
<dbReference type="Pfam" id="PF17191">
    <property type="entry name" value="RecG_wedge"/>
    <property type="match status" value="1"/>
</dbReference>
<dbReference type="PROSITE" id="PS51194">
    <property type="entry name" value="HELICASE_CTER"/>
    <property type="match status" value="1"/>
</dbReference>
<dbReference type="EC" id="5.6.2.4" evidence="13 15"/>
<dbReference type="GO" id="GO:0006281">
    <property type="term" value="P:DNA repair"/>
    <property type="evidence" value="ECO:0007669"/>
    <property type="project" value="UniProtKB-UniRule"/>
</dbReference>
<dbReference type="AlphaFoldDB" id="A0A858RHL1"/>
<keyword evidence="7 15" id="KW-0067">ATP-binding</keyword>
<accession>A0A858RHL1</accession>
<dbReference type="NCBIfam" id="TIGR00643">
    <property type="entry name" value="recG"/>
    <property type="match status" value="1"/>
</dbReference>
<comment type="catalytic activity">
    <reaction evidence="14 15">
        <text>ATP + H2O = ADP + phosphate + H(+)</text>
        <dbReference type="Rhea" id="RHEA:13065"/>
        <dbReference type="ChEBI" id="CHEBI:15377"/>
        <dbReference type="ChEBI" id="CHEBI:15378"/>
        <dbReference type="ChEBI" id="CHEBI:30616"/>
        <dbReference type="ChEBI" id="CHEBI:43474"/>
        <dbReference type="ChEBI" id="CHEBI:456216"/>
        <dbReference type="EC" id="5.6.2.4"/>
    </reaction>
</comment>
<evidence type="ECO:0000256" key="2">
    <source>
        <dbReference type="ARBA" id="ARBA00017846"/>
    </source>
</evidence>
<dbReference type="InterPro" id="IPR047112">
    <property type="entry name" value="RecG/Mfd"/>
</dbReference>
<keyword evidence="8" id="KW-0238">DNA-binding</keyword>
<dbReference type="Pfam" id="PF19833">
    <property type="entry name" value="RecG_dom3_C"/>
    <property type="match status" value="1"/>
</dbReference>
<keyword evidence="4 15" id="KW-0227">DNA damage</keyword>
<dbReference type="InterPro" id="IPR012340">
    <property type="entry name" value="NA-bd_OB-fold"/>
</dbReference>
<keyword evidence="3 15" id="KW-0547">Nucleotide-binding</keyword>
<keyword evidence="11" id="KW-0413">Isomerase</keyword>
<proteinExistence type="inferred from homology"/>
<dbReference type="GO" id="GO:0005524">
    <property type="term" value="F:ATP binding"/>
    <property type="evidence" value="ECO:0007669"/>
    <property type="project" value="UniProtKB-KW"/>
</dbReference>
<comment type="function">
    <text evidence="15">Plays a critical role in recombination and DNA repair. Helps process Holliday junction intermediates to mature products by catalyzing branch migration. Has replication fork regression activity, unwinds stalled or blocked replication forks to make a HJ that can be resolved. Has a DNA unwinding activity characteristic of a DNA helicase with 3'-5' polarity.</text>
</comment>
<dbReference type="InterPro" id="IPR014001">
    <property type="entry name" value="Helicase_ATP-bd"/>
</dbReference>
<keyword evidence="6 15" id="KW-0347">Helicase</keyword>
<sequence length="741" mass="81897">MGGLPGFPECGRDGAGRSGSAQGQAGGGKRKRAERRFPPQGGLAHQVAGSDQGARFRRRPVISPSAQLAAIDFLIPKEVLSFATAGLHTVADLIEWLPRRYEDRRRFDAFPAQAGGPAVCLRGTVVDSMKRRFGPRKQFYEAVVMDGTGGVFGSGKVTCRWFNMPFIHKMVATGHEVVLYGKPKDSGGKLVIDHPEFEIVKDEGGPSIHLERIVPIYRNVSGIAQRRLREIIYTALKKIDPAAIEPAYDVDPTYPRIDAFREVHFPEAIEQAEAARRRFALEEFFALQLNVVWRRARNQEHTGRVLGTKTTLLKRFYESLPFDLTGAQKRSIKEIVADMREPRPMNRLLQGDVGSGKTFVAMASMLLAIDSGCQAALMAPTQILAEQHFLTFRKWLEPLGVRVTLRTAAKEDSTHLPIEGESQVLIGTHALLYDKVSFTDLGLIVIDEQHKFGVVQRSRLIAQGSTPDVLVMTATPIPRTLTMTIYGDLDVSILDERPAGRGKMVTALRTAAKQTEVTKFVKDQLSAGRQAYLVYPLVEESENLKAESATEALEKWQKRLGGHEVGMVHGKLDVEEKESVMRRFRDGEIHALVATTVIEVGVDVPNANLMIIHHAERFGLAQLHQLRGRIGRGEHKSYCILLTDGKSPEGMEKLAVMEKTSDGFLIAEEDLRLRGPGDVLGTMQSGLGDLKFADFLADTTLLREARALADQVIKEDAMLDGKHARLAGLIMETNGKPVQRG</sequence>
<dbReference type="PANTHER" id="PTHR47964:SF1">
    <property type="entry name" value="ATP-DEPENDENT DNA HELICASE HOMOLOG RECG, CHLOROPLASTIC"/>
    <property type="match status" value="1"/>
</dbReference>
<dbReference type="InterPro" id="IPR033454">
    <property type="entry name" value="RecG_wedge"/>
</dbReference>
<dbReference type="Proteomes" id="UP000501812">
    <property type="component" value="Chromosome"/>
</dbReference>
<dbReference type="CDD" id="cd04488">
    <property type="entry name" value="RecG_wedge_OBF"/>
    <property type="match status" value="1"/>
</dbReference>
<protein>
    <recommendedName>
        <fullName evidence="2 15">ATP-dependent DNA helicase RecG</fullName>
        <ecNumber evidence="13 15">5.6.2.4</ecNumber>
    </recommendedName>
</protein>
<dbReference type="InterPro" id="IPR001650">
    <property type="entry name" value="Helicase_C-like"/>
</dbReference>
<evidence type="ECO:0000313" key="20">
    <source>
        <dbReference type="Proteomes" id="UP000501812"/>
    </source>
</evidence>
<keyword evidence="5 15" id="KW-0378">Hydrolase</keyword>
<feature type="region of interest" description="Disordered" evidence="16">
    <location>
        <begin position="1"/>
        <end position="56"/>
    </location>
</feature>
<dbReference type="SUPFAM" id="SSF50249">
    <property type="entry name" value="Nucleic acid-binding proteins"/>
    <property type="match status" value="1"/>
</dbReference>
<evidence type="ECO:0000256" key="13">
    <source>
        <dbReference type="ARBA" id="ARBA00034808"/>
    </source>
</evidence>
<organism evidence="19 20">
    <name type="scientific">Luteolibacter luteus</name>
    <dbReference type="NCBI Taxonomy" id="2728835"/>
    <lineage>
        <taxon>Bacteria</taxon>
        <taxon>Pseudomonadati</taxon>
        <taxon>Verrucomicrobiota</taxon>
        <taxon>Verrucomicrobiia</taxon>
        <taxon>Verrucomicrobiales</taxon>
        <taxon>Verrucomicrobiaceae</taxon>
        <taxon>Luteolibacter</taxon>
    </lineage>
</organism>
<comment type="catalytic activity">
    <reaction evidence="12 15">
        <text>Couples ATP hydrolysis with the unwinding of duplex DNA by translocating in the 3'-5' direction.</text>
        <dbReference type="EC" id="5.6.2.4"/>
    </reaction>
</comment>
<evidence type="ECO:0000256" key="12">
    <source>
        <dbReference type="ARBA" id="ARBA00034617"/>
    </source>
</evidence>
<evidence type="ECO:0000256" key="16">
    <source>
        <dbReference type="SAM" id="MobiDB-lite"/>
    </source>
</evidence>
<evidence type="ECO:0000256" key="8">
    <source>
        <dbReference type="ARBA" id="ARBA00023125"/>
    </source>
</evidence>
<keyword evidence="9 15" id="KW-0233">DNA recombination</keyword>
<dbReference type="SMART" id="SM00490">
    <property type="entry name" value="HELICc"/>
    <property type="match status" value="1"/>
</dbReference>
<evidence type="ECO:0000259" key="17">
    <source>
        <dbReference type="PROSITE" id="PS51192"/>
    </source>
</evidence>
<dbReference type="GO" id="GO:0043138">
    <property type="term" value="F:3'-5' DNA helicase activity"/>
    <property type="evidence" value="ECO:0007669"/>
    <property type="project" value="UniProtKB-EC"/>
</dbReference>
<dbReference type="Gene3D" id="2.40.50.140">
    <property type="entry name" value="Nucleic acid-binding proteins"/>
    <property type="match status" value="1"/>
</dbReference>
<keyword evidence="10 15" id="KW-0234">DNA repair</keyword>
<evidence type="ECO:0000313" key="19">
    <source>
        <dbReference type="EMBL" id="QJE96357.1"/>
    </source>
</evidence>
<evidence type="ECO:0000256" key="5">
    <source>
        <dbReference type="ARBA" id="ARBA00022801"/>
    </source>
</evidence>
<evidence type="ECO:0000256" key="3">
    <source>
        <dbReference type="ARBA" id="ARBA00022741"/>
    </source>
</evidence>
<dbReference type="SMART" id="SM00487">
    <property type="entry name" value="DEXDc"/>
    <property type="match status" value="1"/>
</dbReference>